<evidence type="ECO:0000256" key="7">
    <source>
        <dbReference type="ARBA" id="ARBA00022833"/>
    </source>
</evidence>
<gene>
    <name evidence="11" type="ORF">KP509_03G091200</name>
</gene>
<dbReference type="PANTHER" id="PTHR15710">
    <property type="entry name" value="E3 UBIQUITIN-PROTEIN LIGASE PRAJA"/>
    <property type="match status" value="1"/>
</dbReference>
<keyword evidence="12" id="KW-1185">Reference proteome</keyword>
<dbReference type="InterPro" id="IPR013083">
    <property type="entry name" value="Znf_RING/FYVE/PHD"/>
</dbReference>
<dbReference type="SMART" id="SM00184">
    <property type="entry name" value="RING"/>
    <property type="match status" value="1"/>
</dbReference>
<evidence type="ECO:0000256" key="3">
    <source>
        <dbReference type="ARBA" id="ARBA00022679"/>
    </source>
</evidence>
<comment type="caution">
    <text evidence="11">The sequence shown here is derived from an EMBL/GenBank/DDBJ whole genome shotgun (WGS) entry which is preliminary data.</text>
</comment>
<dbReference type="Proteomes" id="UP000825935">
    <property type="component" value="Chromosome 3"/>
</dbReference>
<dbReference type="PANTHER" id="PTHR15710:SF217">
    <property type="entry name" value="E3 UBIQUITIN-PROTEIN LIGASE RDUF2"/>
    <property type="match status" value="1"/>
</dbReference>
<dbReference type="CDD" id="cd16454">
    <property type="entry name" value="RING-H2_PA-TM-RING"/>
    <property type="match status" value="1"/>
</dbReference>
<dbReference type="EMBL" id="CM035408">
    <property type="protein sequence ID" value="KAH7442483.1"/>
    <property type="molecule type" value="Genomic_DNA"/>
</dbReference>
<dbReference type="EC" id="2.3.2.27" evidence="2"/>
<dbReference type="SUPFAM" id="SSF57850">
    <property type="entry name" value="RING/U-box"/>
    <property type="match status" value="1"/>
</dbReference>
<dbReference type="Pfam" id="PF13639">
    <property type="entry name" value="zf-RING_2"/>
    <property type="match status" value="1"/>
</dbReference>
<evidence type="ECO:0000256" key="2">
    <source>
        <dbReference type="ARBA" id="ARBA00012483"/>
    </source>
</evidence>
<reference evidence="11" key="1">
    <citation type="submission" date="2021-08" db="EMBL/GenBank/DDBJ databases">
        <title>WGS assembly of Ceratopteris richardii.</title>
        <authorList>
            <person name="Marchant D.B."/>
            <person name="Chen G."/>
            <person name="Jenkins J."/>
            <person name="Shu S."/>
            <person name="Leebens-Mack J."/>
            <person name="Grimwood J."/>
            <person name="Schmutz J."/>
            <person name="Soltis P."/>
            <person name="Soltis D."/>
            <person name="Chen Z.-H."/>
        </authorList>
    </citation>
    <scope>NUCLEOTIDE SEQUENCE</scope>
    <source>
        <strain evidence="11">Whitten #5841</strain>
        <tissue evidence="11">Leaf</tissue>
    </source>
</reference>
<dbReference type="PROSITE" id="PS50089">
    <property type="entry name" value="ZF_RING_2"/>
    <property type="match status" value="1"/>
</dbReference>
<keyword evidence="4" id="KW-0479">Metal-binding</keyword>
<evidence type="ECO:0000256" key="9">
    <source>
        <dbReference type="SAM" id="MobiDB-lite"/>
    </source>
</evidence>
<dbReference type="AlphaFoldDB" id="A0A8T2V9L9"/>
<dbReference type="EMBL" id="CM035408">
    <property type="protein sequence ID" value="KAH7442482.1"/>
    <property type="molecule type" value="Genomic_DNA"/>
</dbReference>
<keyword evidence="6" id="KW-0833">Ubl conjugation pathway</keyword>
<evidence type="ECO:0000313" key="12">
    <source>
        <dbReference type="Proteomes" id="UP000825935"/>
    </source>
</evidence>
<evidence type="ECO:0000256" key="4">
    <source>
        <dbReference type="ARBA" id="ARBA00022723"/>
    </source>
</evidence>
<keyword evidence="7" id="KW-0862">Zinc</keyword>
<evidence type="ECO:0000256" key="5">
    <source>
        <dbReference type="ARBA" id="ARBA00022771"/>
    </source>
</evidence>
<keyword evidence="5 8" id="KW-0863">Zinc-finger</keyword>
<feature type="domain" description="RING-type" evidence="10">
    <location>
        <begin position="230"/>
        <end position="271"/>
    </location>
</feature>
<comment type="catalytic activity">
    <reaction evidence="1">
        <text>S-ubiquitinyl-[E2 ubiquitin-conjugating enzyme]-L-cysteine + [acceptor protein]-L-lysine = [E2 ubiquitin-conjugating enzyme]-L-cysteine + N(6)-ubiquitinyl-[acceptor protein]-L-lysine.</text>
        <dbReference type="EC" id="2.3.2.27"/>
    </reaction>
</comment>
<dbReference type="GO" id="GO:0016567">
    <property type="term" value="P:protein ubiquitination"/>
    <property type="evidence" value="ECO:0007669"/>
    <property type="project" value="UniProtKB-ARBA"/>
</dbReference>
<dbReference type="GO" id="GO:0005737">
    <property type="term" value="C:cytoplasm"/>
    <property type="evidence" value="ECO:0007669"/>
    <property type="project" value="TreeGrafter"/>
</dbReference>
<accession>A0A8T2V9L9</accession>
<name>A0A8T2V9L9_CERRI</name>
<feature type="region of interest" description="Disordered" evidence="9">
    <location>
        <begin position="334"/>
        <end position="376"/>
    </location>
</feature>
<proteinExistence type="predicted"/>
<dbReference type="GO" id="GO:0008270">
    <property type="term" value="F:zinc ion binding"/>
    <property type="evidence" value="ECO:0007669"/>
    <property type="project" value="UniProtKB-KW"/>
</dbReference>
<dbReference type="InterPro" id="IPR001841">
    <property type="entry name" value="Znf_RING"/>
</dbReference>
<dbReference type="Gene3D" id="3.30.40.10">
    <property type="entry name" value="Zinc/RING finger domain, C3HC4 (zinc finger)"/>
    <property type="match status" value="1"/>
</dbReference>
<evidence type="ECO:0000256" key="6">
    <source>
        <dbReference type="ARBA" id="ARBA00022786"/>
    </source>
</evidence>
<feature type="region of interest" description="Disordered" evidence="9">
    <location>
        <begin position="508"/>
        <end position="527"/>
    </location>
</feature>
<evidence type="ECO:0000259" key="10">
    <source>
        <dbReference type="PROSITE" id="PS50089"/>
    </source>
</evidence>
<dbReference type="GO" id="GO:0061630">
    <property type="term" value="F:ubiquitin protein ligase activity"/>
    <property type="evidence" value="ECO:0007669"/>
    <property type="project" value="UniProtKB-EC"/>
</dbReference>
<dbReference type="FunFam" id="3.30.40.10:FF:000127">
    <property type="entry name" value="E3 ubiquitin-protein ligase RNF181"/>
    <property type="match status" value="1"/>
</dbReference>
<evidence type="ECO:0000256" key="1">
    <source>
        <dbReference type="ARBA" id="ARBA00000900"/>
    </source>
</evidence>
<dbReference type="OrthoDB" id="8062037at2759"/>
<feature type="compositionally biased region" description="Basic and acidic residues" evidence="9">
    <location>
        <begin position="132"/>
        <end position="151"/>
    </location>
</feature>
<feature type="region of interest" description="Disordered" evidence="9">
    <location>
        <begin position="119"/>
        <end position="162"/>
    </location>
</feature>
<evidence type="ECO:0000313" key="11">
    <source>
        <dbReference type="EMBL" id="KAH7442483.1"/>
    </source>
</evidence>
<sequence>MSSSYSATSASFLWCASCHILVDNSSLPCPLCGLDSITEITDERILAILRVLYHDSSARNNNRNGDGDANLSRNIPLRIEESNLYISSPRQVLAFLAVLARMSRAGNPLEGRISESAASISSLPDLQDEPQEEGHSTGYEEPREQDSRSHEIAQPLGFDTDSNAEYEDNIERHRDNDEGFLHPLLEFIMHHVIQEEGNRYGSMPASKAVVAGLPTMHFDNKCPQQEDSCCAICREHFEFEEELKELPCKHFYHSDCILPWLELHSSCPLCRRELPTDDSFEEDADEVTGGSTEAGETSLALFEISGEGIHILSFVLFGAQNNSEENVQAHETTLDSELHDEEGGSLGIDPGYEGEMSTLESQERLTESKADSPDLDGTIASISAEEGIGTTEADVNGASNHELLADHVGPGVQESLVKAISVEVVPSNTMNIGSSSQLGSAQSSAIDKCTVNEEGGAKDGQTVGLEIEDGHRAWYERTNDSSQLNDSEGSFIPRVRNFFSWVFGNPSHTVSSNEQEADPLYCTNYRR</sequence>
<evidence type="ECO:0000256" key="8">
    <source>
        <dbReference type="PROSITE-ProRule" id="PRU00175"/>
    </source>
</evidence>
<protein>
    <recommendedName>
        <fullName evidence="2">RING-type E3 ubiquitin transferase</fullName>
        <ecNumber evidence="2">2.3.2.27</ecNumber>
    </recommendedName>
</protein>
<organism evidence="11 12">
    <name type="scientific">Ceratopteris richardii</name>
    <name type="common">Triangle waterfern</name>
    <dbReference type="NCBI Taxonomy" id="49495"/>
    <lineage>
        <taxon>Eukaryota</taxon>
        <taxon>Viridiplantae</taxon>
        <taxon>Streptophyta</taxon>
        <taxon>Embryophyta</taxon>
        <taxon>Tracheophyta</taxon>
        <taxon>Polypodiopsida</taxon>
        <taxon>Polypodiidae</taxon>
        <taxon>Polypodiales</taxon>
        <taxon>Pteridineae</taxon>
        <taxon>Pteridaceae</taxon>
        <taxon>Parkerioideae</taxon>
        <taxon>Ceratopteris</taxon>
    </lineage>
</organism>
<keyword evidence="3" id="KW-0808">Transferase</keyword>
<feature type="compositionally biased region" description="Basic and acidic residues" evidence="9">
    <location>
        <begin position="361"/>
        <end position="372"/>
    </location>
</feature>